<feature type="region of interest" description="Disordered" evidence="1">
    <location>
        <begin position="509"/>
        <end position="613"/>
    </location>
</feature>
<comment type="caution">
    <text evidence="2">The sequence shown here is derived from an EMBL/GenBank/DDBJ whole genome shotgun (WGS) entry which is preliminary data.</text>
</comment>
<evidence type="ECO:0000256" key="1">
    <source>
        <dbReference type="SAM" id="MobiDB-lite"/>
    </source>
</evidence>
<evidence type="ECO:0000313" key="3">
    <source>
        <dbReference type="Proteomes" id="UP000626109"/>
    </source>
</evidence>
<evidence type="ECO:0000313" key="2">
    <source>
        <dbReference type="EMBL" id="CAE8649783.1"/>
    </source>
</evidence>
<organism evidence="2 3">
    <name type="scientific">Polarella glacialis</name>
    <name type="common">Dinoflagellate</name>
    <dbReference type="NCBI Taxonomy" id="89957"/>
    <lineage>
        <taxon>Eukaryota</taxon>
        <taxon>Sar</taxon>
        <taxon>Alveolata</taxon>
        <taxon>Dinophyceae</taxon>
        <taxon>Suessiales</taxon>
        <taxon>Suessiaceae</taxon>
        <taxon>Polarella</taxon>
    </lineage>
</organism>
<accession>A0A813IFN9</accession>
<sequence>MARYLGSVKSVGDAYGFIECAETKEEYGRDVHVVRADMPQGGWVQAREVELEAAAVPKAVSLMHSCFEEPPAGWTRYQDPEPGRNAPIFIAKLMAAGIGRSSSRKKWPLLVPRVRPELPVLSGRQPSDTVRLSYDLATGAGLIDGMRARTLRLSTSKLQRHMSHRNLCTYSHTQKTTAAWHAFSNSGWWQHFQHCHRAKEPVCYCSFSSEACVVRALIKMSVVSGWCACWVLSCEVLEVAIKCRSCTMALWQYLFQSDGNAMSMASYALARVFETRVKATLGGGREEGLREFISERPEAEQRAICFPPSYCDRTGEVAALGQRAVGVPSPFSDSQGFATVRDEMKLRKKLREIEALEASSATGTSLEAMQVAKVSKKGAILSDLQIIREQIEEALRDFAASPHASVPCAGTARPAAALAPKKAVASSGKSKVAAVDPLPQRGKAPMPVNPRIVIEDGNSASRLAAYAPSSTVARSSMGYATVDEVQTRPLAAAAPLAARASATLAARASARPKGGAGSVQALPPQSEQMAAVHETGRLLRLGPLHVGSSRPPPPPVPSRGQSAVAFSGEARRLPEEDDQSDGGFVQVKRGAKVGKKKGPVASGGGQDDDDAFW</sequence>
<dbReference type="AlphaFoldDB" id="A0A813IFN9"/>
<reference evidence="2" key="1">
    <citation type="submission" date="2021-02" db="EMBL/GenBank/DDBJ databases">
        <authorList>
            <person name="Dougan E. K."/>
            <person name="Rhodes N."/>
            <person name="Thang M."/>
            <person name="Chan C."/>
        </authorList>
    </citation>
    <scope>NUCLEOTIDE SEQUENCE</scope>
</reference>
<dbReference type="EMBL" id="CAJNNW010008151">
    <property type="protein sequence ID" value="CAE8649783.1"/>
    <property type="molecule type" value="Genomic_DNA"/>
</dbReference>
<proteinExistence type="predicted"/>
<name>A0A813IFN9_POLGL</name>
<gene>
    <name evidence="2" type="ORF">PGLA2088_LOCUS7731</name>
</gene>
<protein>
    <submittedName>
        <fullName evidence="2">Uncharacterized protein</fullName>
    </submittedName>
</protein>
<feature type="compositionally biased region" description="Basic residues" evidence="1">
    <location>
        <begin position="589"/>
        <end position="598"/>
    </location>
</feature>
<dbReference type="Proteomes" id="UP000626109">
    <property type="component" value="Unassembled WGS sequence"/>
</dbReference>